<evidence type="ECO:0000256" key="15">
    <source>
        <dbReference type="RuleBase" id="RU000356"/>
    </source>
</evidence>
<dbReference type="InterPro" id="IPR013314">
    <property type="entry name" value="Globin_lamprey/hagfish"/>
</dbReference>
<dbReference type="SUPFAM" id="SSF46458">
    <property type="entry name" value="Globin-like"/>
    <property type="match status" value="1"/>
</dbReference>
<dbReference type="Pfam" id="PF00042">
    <property type="entry name" value="Globin"/>
    <property type="match status" value="1"/>
</dbReference>
<dbReference type="PANTHER" id="PTHR46783:SF3">
    <property type="entry name" value="GLOBIN FAMILY PROFILE DOMAIN-CONTAINING PROTEIN"/>
    <property type="match status" value="1"/>
</dbReference>
<dbReference type="RefSeq" id="XP_054849658.1">
    <property type="nucleotide sequence ID" value="XM_054993683.1"/>
</dbReference>
<comment type="catalytic activity">
    <reaction evidence="13">
        <text>Fe(III)-heme b-[protein] + nitric oxide + H2O = Fe(II)-heme b-[protein] + nitrite + 2 H(+)</text>
        <dbReference type="Rhea" id="RHEA:77711"/>
        <dbReference type="Rhea" id="RHEA-COMP:18975"/>
        <dbReference type="Rhea" id="RHEA-COMP:18976"/>
        <dbReference type="ChEBI" id="CHEBI:15377"/>
        <dbReference type="ChEBI" id="CHEBI:15378"/>
        <dbReference type="ChEBI" id="CHEBI:16301"/>
        <dbReference type="ChEBI" id="CHEBI:16480"/>
        <dbReference type="ChEBI" id="CHEBI:55376"/>
        <dbReference type="ChEBI" id="CHEBI:60344"/>
    </reaction>
    <physiologicalReaction direction="right-to-left" evidence="13">
        <dbReference type="Rhea" id="RHEA:77713"/>
    </physiologicalReaction>
</comment>
<comment type="catalytic activity">
    <reaction evidence="14">
        <text>H2O2 + AH2 = A + 2 H2O</text>
        <dbReference type="Rhea" id="RHEA:30275"/>
        <dbReference type="ChEBI" id="CHEBI:13193"/>
        <dbReference type="ChEBI" id="CHEBI:15377"/>
        <dbReference type="ChEBI" id="CHEBI:16240"/>
        <dbReference type="ChEBI" id="CHEBI:17499"/>
    </reaction>
    <physiologicalReaction direction="left-to-right" evidence="14">
        <dbReference type="Rhea" id="RHEA:30276"/>
    </physiologicalReaction>
</comment>
<organism evidence="17 18">
    <name type="scientific">Eublepharis macularius</name>
    <name type="common">Leopard gecko</name>
    <name type="synonym">Cyrtodactylus macularius</name>
    <dbReference type="NCBI Taxonomy" id="481883"/>
    <lineage>
        <taxon>Eukaryota</taxon>
        <taxon>Metazoa</taxon>
        <taxon>Chordata</taxon>
        <taxon>Craniata</taxon>
        <taxon>Vertebrata</taxon>
        <taxon>Euteleostomi</taxon>
        <taxon>Lepidosauria</taxon>
        <taxon>Squamata</taxon>
        <taxon>Bifurcata</taxon>
        <taxon>Gekkota</taxon>
        <taxon>Eublepharidae</taxon>
        <taxon>Eublepharinae</taxon>
        <taxon>Eublepharis</taxon>
    </lineage>
</organism>
<comment type="catalytic activity">
    <reaction evidence="8">
        <text>Fe(II)-heme b-[protein] + nitric oxide + O2 = Fe(III)-heme b-[protein] + nitrate</text>
        <dbReference type="Rhea" id="RHEA:78091"/>
        <dbReference type="Rhea" id="RHEA-COMP:18975"/>
        <dbReference type="Rhea" id="RHEA-COMP:18976"/>
        <dbReference type="ChEBI" id="CHEBI:15379"/>
        <dbReference type="ChEBI" id="CHEBI:16480"/>
        <dbReference type="ChEBI" id="CHEBI:17632"/>
        <dbReference type="ChEBI" id="CHEBI:55376"/>
        <dbReference type="ChEBI" id="CHEBI:60344"/>
    </reaction>
    <physiologicalReaction direction="left-to-right" evidence="8">
        <dbReference type="Rhea" id="RHEA:78092"/>
    </physiologicalReaction>
</comment>
<dbReference type="PANTHER" id="PTHR46783">
    <property type="entry name" value="CYTOGLOBIN"/>
    <property type="match status" value="1"/>
</dbReference>
<keyword evidence="6" id="KW-0479">Metal-binding</keyword>
<dbReference type="GO" id="GO:0005506">
    <property type="term" value="F:iron ion binding"/>
    <property type="evidence" value="ECO:0007669"/>
    <property type="project" value="InterPro"/>
</dbReference>
<proteinExistence type="inferred from homology"/>
<evidence type="ECO:0000256" key="5">
    <source>
        <dbReference type="ARBA" id="ARBA00022621"/>
    </source>
</evidence>
<dbReference type="GeneID" id="129339077"/>
<keyword evidence="5 15" id="KW-0561">Oxygen transport</keyword>
<dbReference type="InterPro" id="IPR012292">
    <property type="entry name" value="Globin/Proto"/>
</dbReference>
<evidence type="ECO:0000256" key="3">
    <source>
        <dbReference type="ARBA" id="ARBA00022448"/>
    </source>
</evidence>
<evidence type="ECO:0000256" key="8">
    <source>
        <dbReference type="ARBA" id="ARBA00044448"/>
    </source>
</evidence>
<comment type="similarity">
    <text evidence="1 15">Belongs to the globin family.</text>
</comment>
<accession>A0AA97K2K8</accession>
<comment type="catalytic activity">
    <reaction evidence="12">
        <text>2 superoxide + 2 H(+) = H2O2 + O2</text>
        <dbReference type="Rhea" id="RHEA:20696"/>
        <dbReference type="ChEBI" id="CHEBI:15378"/>
        <dbReference type="ChEBI" id="CHEBI:15379"/>
        <dbReference type="ChEBI" id="CHEBI:16240"/>
        <dbReference type="ChEBI" id="CHEBI:18421"/>
        <dbReference type="EC" id="1.15.1.1"/>
    </reaction>
    <physiologicalReaction direction="left-to-right" evidence="12">
        <dbReference type="Rhea" id="RHEA:20697"/>
    </physiologicalReaction>
</comment>
<dbReference type="InterPro" id="IPR000971">
    <property type="entry name" value="Globin"/>
</dbReference>
<evidence type="ECO:0000313" key="17">
    <source>
        <dbReference type="Proteomes" id="UP001190640"/>
    </source>
</evidence>
<evidence type="ECO:0000256" key="11">
    <source>
        <dbReference type="ARBA" id="ARBA00044569"/>
    </source>
</evidence>
<gene>
    <name evidence="18" type="primary">LOC129339077</name>
</gene>
<dbReference type="KEGG" id="emc:129339077"/>
<dbReference type="GO" id="GO:0004784">
    <property type="term" value="F:superoxide dismutase activity"/>
    <property type="evidence" value="ECO:0007669"/>
    <property type="project" value="UniProtKB-EC"/>
</dbReference>
<evidence type="ECO:0000256" key="14">
    <source>
        <dbReference type="ARBA" id="ARBA00049899"/>
    </source>
</evidence>
<dbReference type="Proteomes" id="UP001190640">
    <property type="component" value="Chromosome 12"/>
</dbReference>
<dbReference type="GO" id="GO:0020037">
    <property type="term" value="F:heme binding"/>
    <property type="evidence" value="ECO:0007669"/>
    <property type="project" value="InterPro"/>
</dbReference>
<evidence type="ECO:0000259" key="16">
    <source>
        <dbReference type="PROSITE" id="PS01033"/>
    </source>
</evidence>
<evidence type="ECO:0000256" key="1">
    <source>
        <dbReference type="ARBA" id="ARBA00008705"/>
    </source>
</evidence>
<sequence length="167" mass="19985">MAQNKMENRCVALTNADYVNIRFLWKRLFEEAEENGRTIIIKYNQLSFFDYPESKQYFKTVPTEGDLQRNPQVAVHGRRVMIAFNQVIENIENWQQVCKLLARLVDSHKNNHKVPPMMFQRLFRTMLNICQDLMGNELTNDMLVTWDKFFRVLYEEITVAYGRKRLL</sequence>
<name>A0AA97K2K8_EUBMA</name>
<dbReference type="PROSITE" id="PS01033">
    <property type="entry name" value="GLOBIN"/>
    <property type="match status" value="1"/>
</dbReference>
<keyword evidence="4 15" id="KW-0349">Heme</keyword>
<keyword evidence="17" id="KW-1185">Reference proteome</keyword>
<dbReference type="AlphaFoldDB" id="A0AA97K2K8"/>
<evidence type="ECO:0000313" key="18">
    <source>
        <dbReference type="RefSeq" id="XP_054849658.1"/>
    </source>
</evidence>
<dbReference type="GO" id="GO:0019825">
    <property type="term" value="F:oxygen binding"/>
    <property type="evidence" value="ECO:0007669"/>
    <property type="project" value="InterPro"/>
</dbReference>
<evidence type="ECO:0000256" key="12">
    <source>
        <dbReference type="ARBA" id="ARBA00047393"/>
    </source>
</evidence>
<keyword evidence="3 15" id="KW-0813">Transport</keyword>
<evidence type="ECO:0000256" key="2">
    <source>
        <dbReference type="ARBA" id="ARBA00012682"/>
    </source>
</evidence>
<dbReference type="Gene3D" id="1.10.490.10">
    <property type="entry name" value="Globins"/>
    <property type="match status" value="1"/>
</dbReference>
<reference evidence="18" key="1">
    <citation type="submission" date="2025-08" db="UniProtKB">
        <authorList>
            <consortium name="RefSeq"/>
        </authorList>
    </citation>
    <scope>IDENTIFICATION</scope>
    <source>
        <tissue evidence="18">Blood</tissue>
    </source>
</reference>
<evidence type="ECO:0000256" key="4">
    <source>
        <dbReference type="ARBA" id="ARBA00022617"/>
    </source>
</evidence>
<feature type="domain" description="Globin" evidence="16">
    <location>
        <begin position="12"/>
        <end position="162"/>
    </location>
</feature>
<evidence type="ECO:0000256" key="6">
    <source>
        <dbReference type="ARBA" id="ARBA00022723"/>
    </source>
</evidence>
<evidence type="ECO:0000256" key="7">
    <source>
        <dbReference type="ARBA" id="ARBA00023004"/>
    </source>
</evidence>
<keyword evidence="7" id="KW-0408">Iron</keyword>
<dbReference type="InterPro" id="IPR009050">
    <property type="entry name" value="Globin-like_sf"/>
</dbReference>
<evidence type="ECO:0000256" key="10">
    <source>
        <dbReference type="ARBA" id="ARBA00044562"/>
    </source>
</evidence>
<protein>
    <recommendedName>
        <fullName evidence="2">superoxide dismutase</fullName>
        <ecNumber evidence="2">1.15.1.1</ecNumber>
    </recommendedName>
    <alternativeName>
        <fullName evidence="9">Nitrite reductase CYGB</fullName>
    </alternativeName>
    <alternativeName>
        <fullName evidence="11">Pseudoperoxidase CYGB</fullName>
    </alternativeName>
    <alternativeName>
        <fullName evidence="10">Superoxide dismutase CYGB</fullName>
    </alternativeName>
</protein>
<evidence type="ECO:0000256" key="13">
    <source>
        <dbReference type="ARBA" id="ARBA00048118"/>
    </source>
</evidence>
<dbReference type="GO" id="GO:0005344">
    <property type="term" value="F:oxygen carrier activity"/>
    <property type="evidence" value="ECO:0007669"/>
    <property type="project" value="UniProtKB-KW"/>
</dbReference>
<dbReference type="EC" id="1.15.1.1" evidence="2"/>
<evidence type="ECO:0000256" key="9">
    <source>
        <dbReference type="ARBA" id="ARBA00044551"/>
    </source>
</evidence>